<dbReference type="AlphaFoldDB" id="A0A1G4MCQ9"/>
<dbReference type="PANTHER" id="PTHR31069">
    <property type="entry name" value="OLEATE-ACTIVATED TRANSCRIPTION FACTOR 1-RELATED"/>
    <property type="match status" value="1"/>
</dbReference>
<dbReference type="Proteomes" id="UP000190831">
    <property type="component" value="Chromosome E"/>
</dbReference>
<evidence type="ECO:0000256" key="4">
    <source>
        <dbReference type="ARBA" id="ARBA00023125"/>
    </source>
</evidence>
<evidence type="ECO:0000256" key="2">
    <source>
        <dbReference type="ARBA" id="ARBA00022833"/>
    </source>
</evidence>
<evidence type="ECO:0000313" key="7">
    <source>
        <dbReference type="EMBL" id="SCW01637.1"/>
    </source>
</evidence>
<evidence type="ECO:0000256" key="1">
    <source>
        <dbReference type="ARBA" id="ARBA00022723"/>
    </source>
</evidence>
<evidence type="ECO:0000313" key="8">
    <source>
        <dbReference type="Proteomes" id="UP000190831"/>
    </source>
</evidence>
<dbReference type="OrthoDB" id="4036519at2759"/>
<proteinExistence type="predicted"/>
<dbReference type="GO" id="GO:0046872">
    <property type="term" value="F:metal ion binding"/>
    <property type="evidence" value="ECO:0007669"/>
    <property type="project" value="UniProtKB-KW"/>
</dbReference>
<keyword evidence="5" id="KW-0804">Transcription</keyword>
<dbReference type="PANTHER" id="PTHR31069:SF29">
    <property type="entry name" value="OLEATE-ACTIVATED TRANSCRIPTION FACTOR 1-RELATED"/>
    <property type="match status" value="1"/>
</dbReference>
<keyword evidence="4" id="KW-0238">DNA-binding</keyword>
<dbReference type="GO" id="GO:0005634">
    <property type="term" value="C:nucleus"/>
    <property type="evidence" value="ECO:0007669"/>
    <property type="project" value="TreeGrafter"/>
</dbReference>
<keyword evidence="6" id="KW-0539">Nucleus</keyword>
<sequence length="791" mass="90839">MHLRVRSSFCKNGFKIETRACNRSRGEEAKGKKDVIHEIMPDSCTAEIISGLSKNVLHKQIDLWNADDMLVIFGPISFLDGPFAVHSLIQYDIYSRAFSESLHGMTLVDLSYHLNNPSTQNTSQRMLSPLKFIEKAIIRRMEQVKLNQAQPAAVGMFCNMCGSEDDNLVAAVKNMVPEIEDTIMPKKDCQLLLEHFYQNIYPFYPYMDVGLFESGFDLLFVKDDEDKWRINTSGRDIRSKVETLILLMIVMSMSLRHSVLDNTVLSIVKISASESARQLSLLSHKLLCLLDVFQYLNESAFTCLLYFYVSEHLNPESGDCFLTHTNLLSLRHLTELSKTLGLQYEPSNFKRIKDPRVVRHRRMLWLGLQSLRFEVSLAEGDWDSSNIKFMEAFSENMEINNGWYDNSADAISYFNDRLSESAQNKYHLHMLLSKLVASCAPIVGRVQVSNVLENIVRSEDFMLQSFSTHLLYEAKTNTKLDTLKFVRGLSLNISSVKNTEIFLANLVGHTCILNACDILSLYFESKTISSWEENEKPYVYFTFKAFKEYILLAELICDYLNGSFANGISKHYGYAIDKRVCFALVRIWIFQCRLLLRLAYKREARLSRSALNGSIKERDDFDDLLSRMTRYMRNQMAHLVDLAGSKFQENYLCSFQTIPMFRYILYVVGLGKLVSLTNDFWERAAVRGELPQSIEQKITMKWGLDINNSKSIKQKLMCAKTLESFNESLLNDLESIVLSSKFGVECNTLMTSETFSEISDIDEGEILNSLLQNNTDFFWDFLSENLGEASF</sequence>
<evidence type="ECO:0000256" key="5">
    <source>
        <dbReference type="ARBA" id="ARBA00023163"/>
    </source>
</evidence>
<dbReference type="CDD" id="cd12148">
    <property type="entry name" value="fungal_TF_MHR"/>
    <property type="match status" value="1"/>
</dbReference>
<gene>
    <name evidence="7" type="ORF">LAFE_0E04016G</name>
</gene>
<reference evidence="8" key="1">
    <citation type="submission" date="2016-03" db="EMBL/GenBank/DDBJ databases">
        <authorList>
            <person name="Devillers H."/>
        </authorList>
    </citation>
    <scope>NUCLEOTIDE SEQUENCE [LARGE SCALE GENOMIC DNA]</scope>
</reference>
<dbReference type="GO" id="GO:0000981">
    <property type="term" value="F:DNA-binding transcription factor activity, RNA polymerase II-specific"/>
    <property type="evidence" value="ECO:0007669"/>
    <property type="project" value="TreeGrafter"/>
</dbReference>
<keyword evidence="2" id="KW-0862">Zinc</keyword>
<dbReference type="EMBL" id="LT598488">
    <property type="protein sequence ID" value="SCW01637.1"/>
    <property type="molecule type" value="Genomic_DNA"/>
</dbReference>
<dbReference type="InterPro" id="IPR050675">
    <property type="entry name" value="OAF3"/>
</dbReference>
<dbReference type="GO" id="GO:0000978">
    <property type="term" value="F:RNA polymerase II cis-regulatory region sequence-specific DNA binding"/>
    <property type="evidence" value="ECO:0007669"/>
    <property type="project" value="TreeGrafter"/>
</dbReference>
<keyword evidence="1" id="KW-0479">Metal-binding</keyword>
<dbReference type="OMA" id="TIEDRMH"/>
<protein>
    <submittedName>
        <fullName evidence="7">LAFE_0E04016g1_1</fullName>
    </submittedName>
</protein>
<evidence type="ECO:0000256" key="6">
    <source>
        <dbReference type="ARBA" id="ARBA00023242"/>
    </source>
</evidence>
<keyword evidence="8" id="KW-1185">Reference proteome</keyword>
<dbReference type="GO" id="GO:0045944">
    <property type="term" value="P:positive regulation of transcription by RNA polymerase II"/>
    <property type="evidence" value="ECO:0007669"/>
    <property type="project" value="TreeGrafter"/>
</dbReference>
<name>A0A1G4MCQ9_LACFM</name>
<organism evidence="7 8">
    <name type="scientific">Lachancea fermentati</name>
    <name type="common">Zygosaccharomyces fermentati</name>
    <dbReference type="NCBI Taxonomy" id="4955"/>
    <lineage>
        <taxon>Eukaryota</taxon>
        <taxon>Fungi</taxon>
        <taxon>Dikarya</taxon>
        <taxon>Ascomycota</taxon>
        <taxon>Saccharomycotina</taxon>
        <taxon>Saccharomycetes</taxon>
        <taxon>Saccharomycetales</taxon>
        <taxon>Saccharomycetaceae</taxon>
        <taxon>Lachancea</taxon>
    </lineage>
</organism>
<keyword evidence="3" id="KW-0805">Transcription regulation</keyword>
<evidence type="ECO:0000256" key="3">
    <source>
        <dbReference type="ARBA" id="ARBA00023015"/>
    </source>
</evidence>
<accession>A0A1G4MCQ9</accession>
<dbReference type="STRING" id="4955.A0A1G4MCQ9"/>